<keyword evidence="6 10" id="KW-0472">Membrane</keyword>
<dbReference type="PROSITE" id="PS50262">
    <property type="entry name" value="G_PROTEIN_RECEP_F1_2"/>
    <property type="match status" value="1"/>
</dbReference>
<organism evidence="12">
    <name type="scientific">Capitella teleta</name>
    <name type="common">Polychaete worm</name>
    <dbReference type="NCBI Taxonomy" id="283909"/>
    <lineage>
        <taxon>Eukaryota</taxon>
        <taxon>Metazoa</taxon>
        <taxon>Spiralia</taxon>
        <taxon>Lophotrochozoa</taxon>
        <taxon>Annelida</taxon>
        <taxon>Polychaeta</taxon>
        <taxon>Sedentaria</taxon>
        <taxon>Scolecida</taxon>
        <taxon>Capitellidae</taxon>
        <taxon>Capitella</taxon>
    </lineage>
</organism>
<keyword evidence="3 10" id="KW-0812">Transmembrane</keyword>
<accession>R7VEQ5</accession>
<dbReference type="AlphaFoldDB" id="R7VEQ5"/>
<dbReference type="PRINTS" id="PR00237">
    <property type="entry name" value="GPCRRHODOPSN"/>
</dbReference>
<keyword evidence="14" id="KW-1185">Reference proteome</keyword>
<dbReference type="GO" id="GO:0004930">
    <property type="term" value="F:G protein-coupled receptor activity"/>
    <property type="evidence" value="ECO:0007669"/>
    <property type="project" value="UniProtKB-KW"/>
</dbReference>
<dbReference type="Proteomes" id="UP000014760">
    <property type="component" value="Unassembled WGS sequence"/>
</dbReference>
<protein>
    <recommendedName>
        <fullName evidence="11">G-protein coupled receptors family 1 profile domain-containing protein</fullName>
    </recommendedName>
</protein>
<dbReference type="STRING" id="283909.R7VEQ5"/>
<reference evidence="13" key="3">
    <citation type="submission" date="2015-06" db="UniProtKB">
        <authorList>
            <consortium name="EnsemblMetazoa"/>
        </authorList>
    </citation>
    <scope>IDENTIFICATION</scope>
</reference>
<evidence type="ECO:0000313" key="12">
    <source>
        <dbReference type="EMBL" id="ELU17067.1"/>
    </source>
</evidence>
<evidence type="ECO:0000256" key="8">
    <source>
        <dbReference type="ARBA" id="ARBA00023224"/>
    </source>
</evidence>
<dbReference type="EMBL" id="AMQN01017104">
    <property type="status" value="NOT_ANNOTATED_CDS"/>
    <property type="molecule type" value="Genomic_DNA"/>
</dbReference>
<dbReference type="HOGENOM" id="CLU_740208_0_0_1"/>
<dbReference type="OMA" id="HWTIASS"/>
<dbReference type="Pfam" id="PF00001">
    <property type="entry name" value="7tm_1"/>
    <property type="match status" value="1"/>
</dbReference>
<reference evidence="14" key="1">
    <citation type="submission" date="2012-12" db="EMBL/GenBank/DDBJ databases">
        <authorList>
            <person name="Hellsten U."/>
            <person name="Grimwood J."/>
            <person name="Chapman J.A."/>
            <person name="Shapiro H."/>
            <person name="Aerts A."/>
            <person name="Otillar R.P."/>
            <person name="Terry A.Y."/>
            <person name="Boore J.L."/>
            <person name="Simakov O."/>
            <person name="Marletaz F."/>
            <person name="Cho S.-J."/>
            <person name="Edsinger-Gonzales E."/>
            <person name="Havlak P."/>
            <person name="Kuo D.-H."/>
            <person name="Larsson T."/>
            <person name="Lv J."/>
            <person name="Arendt D."/>
            <person name="Savage R."/>
            <person name="Osoegawa K."/>
            <person name="de Jong P."/>
            <person name="Lindberg D.R."/>
            <person name="Seaver E.C."/>
            <person name="Weisblat D.A."/>
            <person name="Putnam N.H."/>
            <person name="Grigoriev I.V."/>
            <person name="Rokhsar D.S."/>
        </authorList>
    </citation>
    <scope>NUCLEOTIDE SEQUENCE</scope>
    <source>
        <strain evidence="14">I ESC-2004</strain>
    </source>
</reference>
<gene>
    <name evidence="12" type="ORF">CAPTEDRAFT_206377</name>
</gene>
<feature type="domain" description="G-protein coupled receptors family 1 profile" evidence="11">
    <location>
        <begin position="53"/>
        <end position="158"/>
    </location>
</feature>
<evidence type="ECO:0000313" key="14">
    <source>
        <dbReference type="Proteomes" id="UP000014760"/>
    </source>
</evidence>
<evidence type="ECO:0000256" key="1">
    <source>
        <dbReference type="ARBA" id="ARBA00004651"/>
    </source>
</evidence>
<keyword evidence="2" id="KW-1003">Cell membrane</keyword>
<dbReference type="CDD" id="cd00637">
    <property type="entry name" value="7tm_classA_rhodopsin-like"/>
    <property type="match status" value="1"/>
</dbReference>
<evidence type="ECO:0000256" key="2">
    <source>
        <dbReference type="ARBA" id="ARBA00022475"/>
    </source>
</evidence>
<dbReference type="EnsemblMetazoa" id="CapteT206377">
    <property type="protein sequence ID" value="CapteP206377"/>
    <property type="gene ID" value="CapteG206377"/>
</dbReference>
<comment type="subcellular location">
    <subcellularLocation>
        <location evidence="1">Cell membrane</location>
        <topology evidence="1">Multi-pass membrane protein</topology>
    </subcellularLocation>
</comment>
<evidence type="ECO:0000256" key="5">
    <source>
        <dbReference type="ARBA" id="ARBA00023040"/>
    </source>
</evidence>
<dbReference type="PANTHER" id="PTHR24228:SF59">
    <property type="entry name" value="NEUROPEPTIDE RECEPTOR 15"/>
    <property type="match status" value="1"/>
</dbReference>
<feature type="transmembrane region" description="Helical" evidence="10">
    <location>
        <begin position="382"/>
        <end position="402"/>
    </location>
</feature>
<keyword evidence="4 10" id="KW-1133">Transmembrane helix</keyword>
<reference evidence="12 14" key="2">
    <citation type="journal article" date="2013" name="Nature">
        <title>Insights into bilaterian evolution from three spiralian genomes.</title>
        <authorList>
            <person name="Simakov O."/>
            <person name="Marletaz F."/>
            <person name="Cho S.J."/>
            <person name="Edsinger-Gonzales E."/>
            <person name="Havlak P."/>
            <person name="Hellsten U."/>
            <person name="Kuo D.H."/>
            <person name="Larsson T."/>
            <person name="Lv J."/>
            <person name="Arendt D."/>
            <person name="Savage R."/>
            <person name="Osoegawa K."/>
            <person name="de Jong P."/>
            <person name="Grimwood J."/>
            <person name="Chapman J.A."/>
            <person name="Shapiro H."/>
            <person name="Aerts A."/>
            <person name="Otillar R.P."/>
            <person name="Terry A.Y."/>
            <person name="Boore J.L."/>
            <person name="Grigoriev I.V."/>
            <person name="Lindberg D.R."/>
            <person name="Seaver E.C."/>
            <person name="Weisblat D.A."/>
            <person name="Putnam N.H."/>
            <person name="Rokhsar D.S."/>
        </authorList>
    </citation>
    <scope>NUCLEOTIDE SEQUENCE</scope>
    <source>
        <strain evidence="12 14">I ESC-2004</strain>
    </source>
</reference>
<dbReference type="EMBL" id="KB292724">
    <property type="protein sequence ID" value="ELU17067.1"/>
    <property type="molecule type" value="Genomic_DNA"/>
</dbReference>
<proteinExistence type="predicted"/>
<feature type="transmembrane region" description="Helical" evidence="10">
    <location>
        <begin position="40"/>
        <end position="62"/>
    </location>
</feature>
<evidence type="ECO:0000256" key="4">
    <source>
        <dbReference type="ARBA" id="ARBA00022989"/>
    </source>
</evidence>
<feature type="transmembrane region" description="Helical" evidence="10">
    <location>
        <begin position="74"/>
        <end position="95"/>
    </location>
</feature>
<sequence length="423" mass="47840">MAEGTQSPLSPNDTSLSEESELEDIIAQLYMPEWTKPLCVLSTVTGVITGTTGNILVMIFFFQRRKKIASNFFIFLLAVLDLFVCAVLLPCLPYLVYFSLELVLSTWFIYLHRIWGYIFIFSSIFSLFLFDVIAFDRHRAICTSMKRQLNYESASIVSLVGGFACVVLTLLAYYYKDVRKAKSPLIRNIGIAQIIGSSLLLILYLRMFRFLLIRQRQVLPGLSTNAQGTSSLTRNDPKGVHRTQLDVNKPELNVRKPDPQRRLEPTTSAKQPNSTTNGIQPSTNLPFEATLSPGNLTNFTKRHPIQNAGSSQLPLSQKSVKCSAILAKAEHAERGPLRVTNSAFNRKNPALKTIRMLFIMAVIFIASYLPVLVITTKLQKPVYLVFTYIINHVANPLVHFVMNESFRDYAMSVFKKVFKCKFK</sequence>
<feature type="compositionally biased region" description="Polar residues" evidence="9">
    <location>
        <begin position="265"/>
        <end position="285"/>
    </location>
</feature>
<feature type="transmembrane region" description="Helical" evidence="10">
    <location>
        <begin position="115"/>
        <end position="135"/>
    </location>
</feature>
<feature type="transmembrane region" description="Helical" evidence="10">
    <location>
        <begin position="356"/>
        <end position="376"/>
    </location>
</feature>
<evidence type="ECO:0000256" key="7">
    <source>
        <dbReference type="ARBA" id="ARBA00023170"/>
    </source>
</evidence>
<evidence type="ECO:0000256" key="9">
    <source>
        <dbReference type="SAM" id="MobiDB-lite"/>
    </source>
</evidence>
<dbReference type="GO" id="GO:0005886">
    <property type="term" value="C:plasma membrane"/>
    <property type="evidence" value="ECO:0007669"/>
    <property type="project" value="UniProtKB-SubCell"/>
</dbReference>
<dbReference type="OrthoDB" id="5969463at2759"/>
<dbReference type="InterPro" id="IPR017452">
    <property type="entry name" value="GPCR_Rhodpsn_7TM"/>
</dbReference>
<feature type="transmembrane region" description="Helical" evidence="10">
    <location>
        <begin position="156"/>
        <end position="174"/>
    </location>
</feature>
<dbReference type="Gene3D" id="1.20.1070.10">
    <property type="entry name" value="Rhodopsin 7-helix transmembrane proteins"/>
    <property type="match status" value="1"/>
</dbReference>
<name>R7VEQ5_CAPTE</name>
<keyword evidence="7" id="KW-0675">Receptor</keyword>
<feature type="transmembrane region" description="Helical" evidence="10">
    <location>
        <begin position="186"/>
        <end position="205"/>
    </location>
</feature>
<keyword evidence="8" id="KW-0807">Transducer</keyword>
<evidence type="ECO:0000256" key="6">
    <source>
        <dbReference type="ARBA" id="ARBA00023136"/>
    </source>
</evidence>
<evidence type="ECO:0000256" key="3">
    <source>
        <dbReference type="ARBA" id="ARBA00022692"/>
    </source>
</evidence>
<feature type="region of interest" description="Disordered" evidence="9">
    <location>
        <begin position="224"/>
        <end position="287"/>
    </location>
</feature>
<dbReference type="SUPFAM" id="SSF81321">
    <property type="entry name" value="Family A G protein-coupled receptor-like"/>
    <property type="match status" value="1"/>
</dbReference>
<evidence type="ECO:0000313" key="13">
    <source>
        <dbReference type="EnsemblMetazoa" id="CapteP206377"/>
    </source>
</evidence>
<keyword evidence="5" id="KW-0297">G-protein coupled receptor</keyword>
<feature type="compositionally biased region" description="Polar residues" evidence="9">
    <location>
        <begin position="224"/>
        <end position="234"/>
    </location>
</feature>
<dbReference type="PANTHER" id="PTHR24228">
    <property type="entry name" value="B2 BRADYKININ RECEPTOR/ANGIOTENSIN II RECEPTOR"/>
    <property type="match status" value="1"/>
</dbReference>
<dbReference type="InterPro" id="IPR000276">
    <property type="entry name" value="GPCR_Rhodpsn"/>
</dbReference>
<feature type="compositionally biased region" description="Basic and acidic residues" evidence="9">
    <location>
        <begin position="248"/>
        <end position="264"/>
    </location>
</feature>
<evidence type="ECO:0000256" key="10">
    <source>
        <dbReference type="SAM" id="Phobius"/>
    </source>
</evidence>
<evidence type="ECO:0000259" key="11">
    <source>
        <dbReference type="PROSITE" id="PS50262"/>
    </source>
</evidence>